<sequence length="55" mass="6122">MGTQRHQEGSRQCRKNLTCDRCGHKWCVGCDAFYSGPEGRFCGHCCVFRPKGVGA</sequence>
<comment type="caution">
    <text evidence="1">The sequence shown here is derived from an EMBL/GenBank/DDBJ whole genome shotgun (WGS) entry which is preliminary data.</text>
</comment>
<proteinExistence type="predicted"/>
<organism evidence="1">
    <name type="scientific">marine sediment metagenome</name>
    <dbReference type="NCBI Taxonomy" id="412755"/>
    <lineage>
        <taxon>unclassified sequences</taxon>
        <taxon>metagenomes</taxon>
        <taxon>ecological metagenomes</taxon>
    </lineage>
</organism>
<dbReference type="EMBL" id="LAZR01029450">
    <property type="protein sequence ID" value="KKL59543.1"/>
    <property type="molecule type" value="Genomic_DNA"/>
</dbReference>
<evidence type="ECO:0000313" key="1">
    <source>
        <dbReference type="EMBL" id="KKL59543.1"/>
    </source>
</evidence>
<name>A0A0F9DCT1_9ZZZZ</name>
<reference evidence="1" key="1">
    <citation type="journal article" date="2015" name="Nature">
        <title>Complex archaea that bridge the gap between prokaryotes and eukaryotes.</title>
        <authorList>
            <person name="Spang A."/>
            <person name="Saw J.H."/>
            <person name="Jorgensen S.L."/>
            <person name="Zaremba-Niedzwiedzka K."/>
            <person name="Martijn J."/>
            <person name="Lind A.E."/>
            <person name="van Eijk R."/>
            <person name="Schleper C."/>
            <person name="Guy L."/>
            <person name="Ettema T.J."/>
        </authorList>
    </citation>
    <scope>NUCLEOTIDE SEQUENCE</scope>
</reference>
<accession>A0A0F9DCT1</accession>
<dbReference type="AlphaFoldDB" id="A0A0F9DCT1"/>
<gene>
    <name evidence="1" type="ORF">LCGC14_2214280</name>
</gene>
<protein>
    <submittedName>
        <fullName evidence="1">Uncharacterized protein</fullName>
    </submittedName>
</protein>